<dbReference type="RefSeq" id="WP_013409928.1">
    <property type="nucleotide sequence ID" value="NC_014655.1"/>
</dbReference>
<dbReference type="SUPFAM" id="SSF55961">
    <property type="entry name" value="Bet v1-like"/>
    <property type="match status" value="1"/>
</dbReference>
<dbReference type="STRING" id="649349.Lbys_3240"/>
<dbReference type="AlphaFoldDB" id="E4RVZ1"/>
<dbReference type="OrthoDB" id="9807923at2"/>
<reference evidence="1 2" key="2">
    <citation type="journal article" date="2011" name="Stand. Genomic Sci.">
        <title>Complete genome sequence of Leadbetterella byssophila type strain (4M15).</title>
        <authorList>
            <person name="Abt B."/>
            <person name="Teshima H."/>
            <person name="Lucas S."/>
            <person name="Lapidus A."/>
            <person name="Del Rio T.G."/>
            <person name="Nolan M."/>
            <person name="Tice H."/>
            <person name="Cheng J.F."/>
            <person name="Pitluck S."/>
            <person name="Liolios K."/>
            <person name="Pagani I."/>
            <person name="Ivanova N."/>
            <person name="Mavromatis K."/>
            <person name="Pati A."/>
            <person name="Tapia R."/>
            <person name="Han C."/>
            <person name="Goodwin L."/>
            <person name="Chen A."/>
            <person name="Palaniappan K."/>
            <person name="Land M."/>
            <person name="Hauser L."/>
            <person name="Chang Y.J."/>
            <person name="Jeffries C.D."/>
            <person name="Rohde M."/>
            <person name="Goker M."/>
            <person name="Tindall B.J."/>
            <person name="Detter J.C."/>
            <person name="Woyke T."/>
            <person name="Bristow J."/>
            <person name="Eisen J.A."/>
            <person name="Markowitz V."/>
            <person name="Hugenholtz P."/>
            <person name="Klenk H.P."/>
            <person name="Kyrpides N.C."/>
        </authorList>
    </citation>
    <scope>NUCLEOTIDE SEQUENCE [LARGE SCALE GENOMIC DNA]</scope>
    <source>
        <strain evidence="2">DSM 17132 / JCM 16389 / KACC 11308 / NBRC 106382 / 4M15</strain>
    </source>
</reference>
<dbReference type="HOGENOM" id="CLU_104147_2_0_10"/>
<dbReference type="Gene3D" id="3.30.530.20">
    <property type="match status" value="1"/>
</dbReference>
<gene>
    <name evidence="1" type="ordered locus">Lbys_3240</name>
</gene>
<organism evidence="1 2">
    <name type="scientific">Leadbetterella byssophila (strain DSM 17132 / JCM 16389 / KACC 11308 / NBRC 106382 / 4M15)</name>
    <dbReference type="NCBI Taxonomy" id="649349"/>
    <lineage>
        <taxon>Bacteria</taxon>
        <taxon>Pseudomonadati</taxon>
        <taxon>Bacteroidota</taxon>
        <taxon>Cytophagia</taxon>
        <taxon>Cytophagales</taxon>
        <taxon>Leadbetterellaceae</taxon>
        <taxon>Leadbetterella</taxon>
    </lineage>
</organism>
<dbReference type="InterPro" id="IPR023393">
    <property type="entry name" value="START-like_dom_sf"/>
</dbReference>
<evidence type="ECO:0000313" key="2">
    <source>
        <dbReference type="Proteomes" id="UP000007435"/>
    </source>
</evidence>
<proteinExistence type="predicted"/>
<evidence type="ECO:0000313" key="1">
    <source>
        <dbReference type="EMBL" id="ADQ18901.1"/>
    </source>
</evidence>
<dbReference type="Proteomes" id="UP000007435">
    <property type="component" value="Chromosome"/>
</dbReference>
<name>E4RVZ1_LEAB4</name>
<reference key="1">
    <citation type="submission" date="2010-11" db="EMBL/GenBank/DDBJ databases">
        <title>The complete genome of Leadbetterella byssophila DSM 17132.</title>
        <authorList>
            <consortium name="US DOE Joint Genome Institute (JGI-PGF)"/>
            <person name="Lucas S."/>
            <person name="Copeland A."/>
            <person name="Lapidus A."/>
            <person name="Glavina del Rio T."/>
            <person name="Dalin E."/>
            <person name="Tice H."/>
            <person name="Bruce D."/>
            <person name="Goodwin L."/>
            <person name="Pitluck S."/>
            <person name="Kyrpides N."/>
            <person name="Mavromatis K."/>
            <person name="Ivanova N."/>
            <person name="Teshima H."/>
            <person name="Brettin T."/>
            <person name="Detter J.C."/>
            <person name="Han C."/>
            <person name="Tapia R."/>
            <person name="Land M."/>
            <person name="Hauser L."/>
            <person name="Markowitz V."/>
            <person name="Cheng J.-F."/>
            <person name="Hugenholtz P."/>
            <person name="Woyke T."/>
            <person name="Wu D."/>
            <person name="Tindall B."/>
            <person name="Pomrenke H.G."/>
            <person name="Brambilla E."/>
            <person name="Klenk H.-P."/>
            <person name="Eisen J.A."/>
        </authorList>
    </citation>
    <scope>NUCLEOTIDE SEQUENCE [LARGE SCALE GENOMIC DNA]</scope>
    <source>
        <strain>DSM 17132</strain>
    </source>
</reference>
<accession>E4RVZ1</accession>
<dbReference type="EMBL" id="CP002305">
    <property type="protein sequence ID" value="ADQ18901.1"/>
    <property type="molecule type" value="Genomic_DNA"/>
</dbReference>
<protein>
    <submittedName>
        <fullName evidence="1">Polyketide cyclase/dehydrase</fullName>
    </submittedName>
</protein>
<dbReference type="eggNOG" id="COG1670">
    <property type="taxonomic scope" value="Bacteria"/>
</dbReference>
<sequence>MKKFLLIIVALIALLLLVAAFLPKDFMSERSVVINRPSHEIYEYVKYVQNQDHYGVWNLSDPEMKRTTEGVDGTVGFKYSWDGKKVGKGSMTITELVEGKSIVSLLDFGFGEPAKSHMILDPIDANSTKVTWGLSGRSPWPLNLMSLFFDVGKDFEEGLQNLKGILEK</sequence>
<dbReference type="KEGG" id="lby:Lbys_3240"/>
<keyword evidence="2" id="KW-1185">Reference proteome</keyword>
<dbReference type="CDD" id="cd07818">
    <property type="entry name" value="SRPBCC_1"/>
    <property type="match status" value="1"/>
</dbReference>